<protein>
    <submittedName>
        <fullName evidence="7">NlpC/P60 family protein</fullName>
    </submittedName>
</protein>
<dbReference type="InterPro" id="IPR000064">
    <property type="entry name" value="NLP_P60_dom"/>
</dbReference>
<sequence length="318" mass="35694">MKLKISALFLFIVLGSCSVQQKQINQTSKEVQLPFSKKDYPDTNESFYVISNAIGTNLNAVKSQALADAQFNLAQRAISVIESHLTSELSNANELSNSKTRLNSVSKSNVFANKIALIDSKSFIKDNGKYEYWAVFSVDLDEVTKIINKKANLNLKKDFYKSAIDKDFQLSVKEKKNPREDEISKSTLNESDLADKIITESKKYIGVPYVWGGENPETGFDCSGYVQWVLNESLGLYIPRTSKQQYNFFKSKIAKNLKSIKSGDILFFKTISSPVSHVGIAINDKSFIHAPNSDSKIRIDELEGYWTNRFVAGYAVSP</sequence>
<dbReference type="EMBL" id="SWMU01000003">
    <property type="protein sequence ID" value="TKS55837.1"/>
    <property type="molecule type" value="Genomic_DNA"/>
</dbReference>
<comment type="caution">
    <text evidence="7">The sequence shown here is derived from an EMBL/GenBank/DDBJ whole genome shotgun (WGS) entry which is preliminary data.</text>
</comment>
<dbReference type="GO" id="GO:0006508">
    <property type="term" value="P:proteolysis"/>
    <property type="evidence" value="ECO:0007669"/>
    <property type="project" value="UniProtKB-KW"/>
</dbReference>
<keyword evidence="2" id="KW-0645">Protease</keyword>
<evidence type="ECO:0000256" key="5">
    <source>
        <dbReference type="SAM" id="SignalP"/>
    </source>
</evidence>
<evidence type="ECO:0000256" key="4">
    <source>
        <dbReference type="ARBA" id="ARBA00022807"/>
    </source>
</evidence>
<dbReference type="SUPFAM" id="SSF54001">
    <property type="entry name" value="Cysteine proteinases"/>
    <property type="match status" value="1"/>
</dbReference>
<dbReference type="Pfam" id="PF00877">
    <property type="entry name" value="NLPC_P60"/>
    <property type="match status" value="1"/>
</dbReference>
<dbReference type="RefSeq" id="WP_138931952.1">
    <property type="nucleotide sequence ID" value="NZ_SWMU01000003.1"/>
</dbReference>
<gene>
    <name evidence="7" type="ORF">FCN74_07315</name>
</gene>
<dbReference type="InterPro" id="IPR051202">
    <property type="entry name" value="Peptidase_C40"/>
</dbReference>
<feature type="chain" id="PRO_5020979616" evidence="5">
    <location>
        <begin position="22"/>
        <end position="318"/>
    </location>
</feature>
<keyword evidence="4" id="KW-0788">Thiol protease</keyword>
<comment type="similarity">
    <text evidence="1">Belongs to the peptidase C40 family.</text>
</comment>
<dbReference type="PANTHER" id="PTHR47053:SF1">
    <property type="entry name" value="MUREIN DD-ENDOPEPTIDASE MEPH-RELATED"/>
    <property type="match status" value="1"/>
</dbReference>
<reference evidence="7 8" key="1">
    <citation type="submission" date="2019-04" db="EMBL/GenBank/DDBJ databases">
        <title>Psychroflexus halotolerans sp. nov., isolated from a marine solar saltern.</title>
        <authorList>
            <person name="Feng X."/>
        </authorList>
    </citation>
    <scope>NUCLEOTIDE SEQUENCE [LARGE SCALE GENOMIC DNA]</scope>
    <source>
        <strain evidence="7 8">WDS2C27</strain>
    </source>
</reference>
<accession>A0A4U5TP36</accession>
<evidence type="ECO:0000256" key="1">
    <source>
        <dbReference type="ARBA" id="ARBA00007074"/>
    </source>
</evidence>
<feature type="signal peptide" evidence="5">
    <location>
        <begin position="1"/>
        <end position="21"/>
    </location>
</feature>
<name>A0A4U5TP36_9FLAO</name>
<evidence type="ECO:0000256" key="2">
    <source>
        <dbReference type="ARBA" id="ARBA00022670"/>
    </source>
</evidence>
<keyword evidence="3" id="KW-0378">Hydrolase</keyword>
<dbReference type="PROSITE" id="PS51257">
    <property type="entry name" value="PROKAR_LIPOPROTEIN"/>
    <property type="match status" value="1"/>
</dbReference>
<organism evidence="7 8">
    <name type="scientific">Mesohalobacter halotolerans</name>
    <dbReference type="NCBI Taxonomy" id="1883405"/>
    <lineage>
        <taxon>Bacteria</taxon>
        <taxon>Pseudomonadati</taxon>
        <taxon>Bacteroidota</taxon>
        <taxon>Flavobacteriia</taxon>
        <taxon>Flavobacteriales</taxon>
        <taxon>Flavobacteriaceae</taxon>
        <taxon>Mesohalobacter</taxon>
    </lineage>
</organism>
<dbReference type="GO" id="GO:0008234">
    <property type="term" value="F:cysteine-type peptidase activity"/>
    <property type="evidence" value="ECO:0007669"/>
    <property type="project" value="UniProtKB-KW"/>
</dbReference>
<dbReference type="Gene3D" id="3.90.1720.10">
    <property type="entry name" value="endopeptidase domain like (from Nostoc punctiforme)"/>
    <property type="match status" value="1"/>
</dbReference>
<evidence type="ECO:0000313" key="7">
    <source>
        <dbReference type="EMBL" id="TKS55837.1"/>
    </source>
</evidence>
<dbReference type="PANTHER" id="PTHR47053">
    <property type="entry name" value="MUREIN DD-ENDOPEPTIDASE MEPH-RELATED"/>
    <property type="match status" value="1"/>
</dbReference>
<evidence type="ECO:0000313" key="8">
    <source>
        <dbReference type="Proteomes" id="UP000306552"/>
    </source>
</evidence>
<dbReference type="PROSITE" id="PS51935">
    <property type="entry name" value="NLPC_P60"/>
    <property type="match status" value="1"/>
</dbReference>
<dbReference type="Proteomes" id="UP000306552">
    <property type="component" value="Unassembled WGS sequence"/>
</dbReference>
<keyword evidence="8" id="KW-1185">Reference proteome</keyword>
<evidence type="ECO:0000256" key="3">
    <source>
        <dbReference type="ARBA" id="ARBA00022801"/>
    </source>
</evidence>
<keyword evidence="5" id="KW-0732">Signal</keyword>
<feature type="domain" description="NlpC/P60" evidence="6">
    <location>
        <begin position="191"/>
        <end position="317"/>
    </location>
</feature>
<dbReference type="OrthoDB" id="9807055at2"/>
<dbReference type="InterPro" id="IPR038765">
    <property type="entry name" value="Papain-like_cys_pep_sf"/>
</dbReference>
<evidence type="ECO:0000259" key="6">
    <source>
        <dbReference type="PROSITE" id="PS51935"/>
    </source>
</evidence>
<dbReference type="AlphaFoldDB" id="A0A4U5TP36"/>
<proteinExistence type="inferred from homology"/>